<evidence type="ECO:0000313" key="7">
    <source>
        <dbReference type="WBParaSite" id="ECPE_0000472601-mRNA-1"/>
    </source>
</evidence>
<protein>
    <submittedName>
        <fullName evidence="7">ENT domain-containing protein</fullName>
    </submittedName>
</protein>
<reference evidence="5 6" key="2">
    <citation type="submission" date="2018-11" db="EMBL/GenBank/DDBJ databases">
        <authorList>
            <consortium name="Pathogen Informatics"/>
        </authorList>
    </citation>
    <scope>NUCLEOTIDE SEQUENCE [LARGE SCALE GENOMIC DNA]</scope>
    <source>
        <strain evidence="5 6">Egypt</strain>
    </source>
</reference>
<dbReference type="PROSITE" id="PS51138">
    <property type="entry name" value="ENT"/>
    <property type="match status" value="1"/>
</dbReference>
<evidence type="ECO:0000256" key="1">
    <source>
        <dbReference type="ARBA" id="ARBA00004123"/>
    </source>
</evidence>
<dbReference type="Pfam" id="PF03735">
    <property type="entry name" value="ENT"/>
    <property type="match status" value="1"/>
</dbReference>
<dbReference type="WBParaSite" id="ECPE_0000472601-mRNA-1">
    <property type="protein sequence ID" value="ECPE_0000472601-mRNA-1"/>
    <property type="gene ID" value="ECPE_0000472601"/>
</dbReference>
<accession>A0A183ACM9</accession>
<dbReference type="InterPro" id="IPR036142">
    <property type="entry name" value="ENT_dom-like_sf"/>
</dbReference>
<name>A0A183ACM9_9TREM</name>
<feature type="compositionally biased region" description="Polar residues" evidence="3">
    <location>
        <begin position="738"/>
        <end position="760"/>
    </location>
</feature>
<dbReference type="InterPro" id="IPR005491">
    <property type="entry name" value="ENT_dom"/>
</dbReference>
<dbReference type="Proteomes" id="UP000272942">
    <property type="component" value="Unassembled WGS sequence"/>
</dbReference>
<sequence length="1615" mass="174756">MSHVTAAQGNFPVWPVLLKYSRDECFQILRRLELEAYSKVVSVFRAQGPLTGAKRKVLYKLQRLLSITTDRHKAEVRRALNDEELITISEAACGREVYEEWISEGKRVAPVLHRPSAKTAYLAEANRAAFNQLCENYSTPPPCETAYLTLTPEGVPTELRPSSPSVEGKQIGKTYSDKSTQTVKLLSGSPSAPLEDCESHEIDNIPRVGYEITCETESLTLPTEMLNGHVKQKLPFVVDSQTTTATGASSVSARASQDTTEGQVDSYTNHQLTSEYESSRVSLSAQLNSAHGTPTSESFPGFSKPADAVLSTFGKPGSVEPSSIASHASRKRSLSTSPNTTEVTNAPSKLLSLVHAPNTLATTARRTTHSQIIQNNPQSESVLNTPAAIQAVPRTQEMVHYSTVQRVQSKSTQGVMGLHSSSGNRAHSQLVLQMCRPASETLSTADSTFSATRSGNTVVIPPRPGQVNTVTRTYTGVQMPGGGLSFKSPLIGPRVQRSGTSAMTDSGADSAQRAYSSTATPSIAMVHSLQGMSGTHRVPAAVTTVVLSTTSSFTSEMSGSSISGPHSTVQTFSSSFKPNTTTTIVGTQNNHVPSTMSNIPASDGGAPSPSPSMATRRLVSSAQPLIVPGLQVSVASNVVQNTISTPGNNNVIVFQRGARKTSGMCHAPIKLAPATPCIIPSTSTPTTPIMTGGLGSRQIRILGLSSTIPSGCLSALTTSSSSAAATAATSTTGVVSVAPQTHTAPDSRNSPPTISDSTPVSLPDLEKMQSDAVSSLLSRASRLGAMLEVDLDAEDYMNQPPPLDPVTTHCVSFQHADPSLAVSATHSSQPGAGESQHLQLELASLGVTGQLPVSESEDVTCASRITATRTTNNPHPTDSVNLPISEMEHNAATEHPPIERDCFDTPIEVQSNKKIDQLKAILGLTTHGASNVESAEEYALTSRSYPSSFDQTASSTSESWMIERPSLSGCLIPEPKRARLSPAVSEVLDLASSPPALSKHHFPLPSSLILIRCIVSCDEGQATVLFMFLHHIVFPVLVLVLCVASSLPLYNIAGKWMAPFAEHANWRSDLEAVLQQLSHASVLFVHVAGCDQPDWTNRGDLLMNEQNLIDPLRALRTWAALVPDLLTDQTEVVTQLLLSVLTQMTNFLDALLLVLYRDGELSSQWTVLKQVEQKHFVLSLPRLLLGSLTDHPLSAQFPLQSSRMGSYAAMLYYSVLLQFESSSLISDTEGLELLARKMILDVVVLQSLVFQCTVPEVEDNTLQTHCQLHYRLLLSKLAVILSGHRWNIDPETDTAVACTRTGQLMPIVVCATGLVMFFRSDDLRPVDTPTGAERCLEAQTIRPCLTFYDLYKRTQKSVASIVNGLIDMFDQECRNWISSLLRLIETDPNEHEVLKSESGGSAFPFAQLRGVVHLLSESVFSESTCQRHSISIPEGIDAEGESAERLWNRICDLLVFWNASSDWLDQIFPSSVEAVHRRSVNGEPCTVYPSRMARTWRTIPSTSPLSLCQAVGFLHDCLRCMTGLISMFPQLSFALASHSLGFQIPDSVLRSNFRPKRTAFQCILDATNRDRLNPLASEWSILLIKLAVKPESTDEKALKGARLLSSELNNLQLFR</sequence>
<feature type="compositionally biased region" description="Polar residues" evidence="3">
    <location>
        <begin position="257"/>
        <end position="266"/>
    </location>
</feature>
<dbReference type="GO" id="GO:0005654">
    <property type="term" value="C:nucleoplasm"/>
    <property type="evidence" value="ECO:0007669"/>
    <property type="project" value="TreeGrafter"/>
</dbReference>
<organism evidence="7">
    <name type="scientific">Echinostoma caproni</name>
    <dbReference type="NCBI Taxonomy" id="27848"/>
    <lineage>
        <taxon>Eukaryota</taxon>
        <taxon>Metazoa</taxon>
        <taxon>Spiralia</taxon>
        <taxon>Lophotrochozoa</taxon>
        <taxon>Platyhelminthes</taxon>
        <taxon>Trematoda</taxon>
        <taxon>Digenea</taxon>
        <taxon>Plagiorchiida</taxon>
        <taxon>Echinostomata</taxon>
        <taxon>Echinostomatoidea</taxon>
        <taxon>Echinostomatidae</taxon>
        <taxon>Echinostoma</taxon>
    </lineage>
</organism>
<evidence type="ECO:0000256" key="2">
    <source>
        <dbReference type="ARBA" id="ARBA00023242"/>
    </source>
</evidence>
<evidence type="ECO:0000256" key="3">
    <source>
        <dbReference type="SAM" id="MobiDB-lite"/>
    </source>
</evidence>
<feature type="region of interest" description="Disordered" evidence="3">
    <location>
        <begin position="730"/>
        <end position="762"/>
    </location>
</feature>
<feature type="region of interest" description="Disordered" evidence="3">
    <location>
        <begin position="246"/>
        <end position="266"/>
    </location>
</feature>
<dbReference type="SUPFAM" id="SSF158639">
    <property type="entry name" value="ENT-like"/>
    <property type="match status" value="1"/>
</dbReference>
<keyword evidence="6" id="KW-1185">Reference proteome</keyword>
<feature type="region of interest" description="Disordered" evidence="3">
    <location>
        <begin position="283"/>
        <end position="345"/>
    </location>
</feature>
<feature type="compositionally biased region" description="Low complexity" evidence="3">
    <location>
        <begin position="246"/>
        <end position="256"/>
    </location>
</feature>
<dbReference type="PANTHER" id="PTHR16500">
    <property type="entry name" value="BRCA2-INTERACTING TRANSCRIPTIONAL REPRESSOR EMSY"/>
    <property type="match status" value="1"/>
</dbReference>
<keyword evidence="2" id="KW-0539">Nucleus</keyword>
<evidence type="ECO:0000259" key="4">
    <source>
        <dbReference type="PROSITE" id="PS51138"/>
    </source>
</evidence>
<gene>
    <name evidence="5" type="ORF">ECPE_LOCUS4714</name>
</gene>
<dbReference type="InterPro" id="IPR033482">
    <property type="entry name" value="EMSY"/>
</dbReference>
<dbReference type="SMART" id="SM01191">
    <property type="entry name" value="ENT"/>
    <property type="match status" value="1"/>
</dbReference>
<dbReference type="OrthoDB" id="10035579at2759"/>
<reference evidence="7" key="1">
    <citation type="submission" date="2016-06" db="UniProtKB">
        <authorList>
            <consortium name="WormBaseParasite"/>
        </authorList>
    </citation>
    <scope>IDENTIFICATION</scope>
</reference>
<comment type="subcellular location">
    <subcellularLocation>
        <location evidence="1">Nucleus</location>
    </subcellularLocation>
</comment>
<feature type="compositionally biased region" description="Polar residues" evidence="3">
    <location>
        <begin position="283"/>
        <end position="298"/>
    </location>
</feature>
<dbReference type="EMBL" id="UZAN01041575">
    <property type="protein sequence ID" value="VDP73458.1"/>
    <property type="molecule type" value="Genomic_DNA"/>
</dbReference>
<dbReference type="Gene3D" id="1.10.1240.40">
    <property type="entry name" value="ENT domain"/>
    <property type="match status" value="1"/>
</dbReference>
<dbReference type="PANTHER" id="PTHR16500:SF3">
    <property type="entry name" value="BRCA2-INTERACTING TRANSCRIPTIONAL REPRESSOR EMSY"/>
    <property type="match status" value="1"/>
</dbReference>
<feature type="compositionally biased region" description="Polar residues" evidence="3">
    <location>
        <begin position="334"/>
        <end position="345"/>
    </location>
</feature>
<evidence type="ECO:0000313" key="5">
    <source>
        <dbReference type="EMBL" id="VDP73458.1"/>
    </source>
</evidence>
<proteinExistence type="predicted"/>
<dbReference type="GO" id="GO:0006355">
    <property type="term" value="P:regulation of DNA-templated transcription"/>
    <property type="evidence" value="ECO:0007669"/>
    <property type="project" value="InterPro"/>
</dbReference>
<feature type="domain" description="ENT" evidence="4">
    <location>
        <begin position="25"/>
        <end position="109"/>
    </location>
</feature>
<evidence type="ECO:0000313" key="6">
    <source>
        <dbReference type="Proteomes" id="UP000272942"/>
    </source>
</evidence>